<dbReference type="GO" id="GO:0051287">
    <property type="term" value="F:NAD binding"/>
    <property type="evidence" value="ECO:0007669"/>
    <property type="project" value="InterPro"/>
</dbReference>
<dbReference type="InterPro" id="IPR029154">
    <property type="entry name" value="HIBADH-like_NADP-bd"/>
</dbReference>
<dbReference type="SUPFAM" id="SSF48179">
    <property type="entry name" value="6-phosphogluconate dehydrogenase C-terminal domain-like"/>
    <property type="match status" value="1"/>
</dbReference>
<evidence type="ECO:0000256" key="3">
    <source>
        <dbReference type="ARBA" id="ARBA00023027"/>
    </source>
</evidence>
<keyword evidence="3" id="KW-0520">NAD</keyword>
<dbReference type="AlphaFoldDB" id="A0A381PVH8"/>
<dbReference type="Gene3D" id="3.40.50.720">
    <property type="entry name" value="NAD(P)-binding Rossmann-like Domain"/>
    <property type="match status" value="1"/>
</dbReference>
<dbReference type="EMBL" id="UINC01001105">
    <property type="protein sequence ID" value="SUZ70920.1"/>
    <property type="molecule type" value="Genomic_DNA"/>
</dbReference>
<feature type="transmembrane region" description="Helical" evidence="4">
    <location>
        <begin position="12"/>
        <end position="31"/>
    </location>
</feature>
<dbReference type="InterPro" id="IPR015815">
    <property type="entry name" value="HIBADH-related"/>
</dbReference>
<sequence length="302" mass="31184">MPATPGTTQIGFVGLGIMGAPMALNLIKAGFSLKVYNRTDRPRVQEVIDAGGERAATPAEAASGSDVIITNVTDTPDVVDVILGENGVLQTAREGTTVIDMSTISPRITRDIAAALNEKGVHMLDAPVSGGDVGAQQGTLSIMVGGEQSVFDDCLPVFEAMGKNINRIGGNGAGQTTKACNQIAVSVANLAMAEALMLAAASDLDVGKVVDAISGGAAASWNLTNLGPRILKGDFAPGFMVRLQQKDLKLVLEAANDVKLALPGVSLAHQFFNIVERLGCADEGTQALIKAYEVQAGKEARA</sequence>
<dbReference type="PANTHER" id="PTHR43060:SF15">
    <property type="entry name" value="3-HYDROXYISOBUTYRATE DEHYDROGENASE-LIKE 1, MITOCHONDRIAL-RELATED"/>
    <property type="match status" value="1"/>
</dbReference>
<dbReference type="InterPro" id="IPR006115">
    <property type="entry name" value="6PGDH_NADP-bd"/>
</dbReference>
<dbReference type="InterPro" id="IPR008927">
    <property type="entry name" value="6-PGluconate_DH-like_C_sf"/>
</dbReference>
<reference evidence="7" key="1">
    <citation type="submission" date="2018-05" db="EMBL/GenBank/DDBJ databases">
        <authorList>
            <person name="Lanie J.A."/>
            <person name="Ng W.-L."/>
            <person name="Kazmierczak K.M."/>
            <person name="Andrzejewski T.M."/>
            <person name="Davidsen T.M."/>
            <person name="Wayne K.J."/>
            <person name="Tettelin H."/>
            <person name="Glass J.I."/>
            <person name="Rusch D."/>
            <person name="Podicherti R."/>
            <person name="Tsui H.-C.T."/>
            <person name="Winkler M.E."/>
        </authorList>
    </citation>
    <scope>NUCLEOTIDE SEQUENCE</scope>
</reference>
<keyword evidence="4" id="KW-0812">Transmembrane</keyword>
<dbReference type="Pfam" id="PF03446">
    <property type="entry name" value="NAD_binding_2"/>
    <property type="match status" value="1"/>
</dbReference>
<dbReference type="InterPro" id="IPR013328">
    <property type="entry name" value="6PGD_dom2"/>
</dbReference>
<evidence type="ECO:0000256" key="2">
    <source>
        <dbReference type="ARBA" id="ARBA00023002"/>
    </source>
</evidence>
<dbReference type="PANTHER" id="PTHR43060">
    <property type="entry name" value="3-HYDROXYISOBUTYRATE DEHYDROGENASE-LIKE 1, MITOCHONDRIAL-RELATED"/>
    <property type="match status" value="1"/>
</dbReference>
<dbReference type="GO" id="GO:0050661">
    <property type="term" value="F:NADP binding"/>
    <property type="evidence" value="ECO:0007669"/>
    <property type="project" value="InterPro"/>
</dbReference>
<feature type="domain" description="3-hydroxyisobutyrate dehydrogenase-like NAD-binding" evidence="6">
    <location>
        <begin position="172"/>
        <end position="292"/>
    </location>
</feature>
<dbReference type="SUPFAM" id="SSF51735">
    <property type="entry name" value="NAD(P)-binding Rossmann-fold domains"/>
    <property type="match status" value="1"/>
</dbReference>
<comment type="similarity">
    <text evidence="1">Belongs to the HIBADH-related family.</text>
</comment>
<accession>A0A381PVH8</accession>
<evidence type="ECO:0000256" key="4">
    <source>
        <dbReference type="SAM" id="Phobius"/>
    </source>
</evidence>
<feature type="domain" description="6-phosphogluconate dehydrogenase NADP-binding" evidence="5">
    <location>
        <begin position="9"/>
        <end position="169"/>
    </location>
</feature>
<dbReference type="GO" id="GO:0016491">
    <property type="term" value="F:oxidoreductase activity"/>
    <property type="evidence" value="ECO:0007669"/>
    <property type="project" value="UniProtKB-KW"/>
</dbReference>
<name>A0A381PVH8_9ZZZZ</name>
<dbReference type="Gene3D" id="1.10.1040.10">
    <property type="entry name" value="N-(1-d-carboxylethyl)-l-norvaline Dehydrogenase, domain 2"/>
    <property type="match status" value="1"/>
</dbReference>
<dbReference type="PIRSF" id="PIRSF000103">
    <property type="entry name" value="HIBADH"/>
    <property type="match status" value="1"/>
</dbReference>
<dbReference type="InterPro" id="IPR036291">
    <property type="entry name" value="NAD(P)-bd_dom_sf"/>
</dbReference>
<dbReference type="Pfam" id="PF14833">
    <property type="entry name" value="NAD_binding_11"/>
    <property type="match status" value="1"/>
</dbReference>
<dbReference type="InterPro" id="IPR002204">
    <property type="entry name" value="3-OH-isobutyrate_DH-rel_CS"/>
</dbReference>
<proteinExistence type="inferred from homology"/>
<dbReference type="PROSITE" id="PS00895">
    <property type="entry name" value="3_HYDROXYISOBUT_DH"/>
    <property type="match status" value="1"/>
</dbReference>
<evidence type="ECO:0000313" key="7">
    <source>
        <dbReference type="EMBL" id="SUZ70920.1"/>
    </source>
</evidence>
<keyword evidence="4" id="KW-1133">Transmembrane helix</keyword>
<protein>
    <recommendedName>
        <fullName evidence="8">6-phosphogluconate dehydrogenase NADP-binding domain-containing protein</fullName>
    </recommendedName>
</protein>
<evidence type="ECO:0000256" key="1">
    <source>
        <dbReference type="ARBA" id="ARBA00009080"/>
    </source>
</evidence>
<evidence type="ECO:0008006" key="8">
    <source>
        <dbReference type="Google" id="ProtNLM"/>
    </source>
</evidence>
<organism evidence="7">
    <name type="scientific">marine metagenome</name>
    <dbReference type="NCBI Taxonomy" id="408172"/>
    <lineage>
        <taxon>unclassified sequences</taxon>
        <taxon>metagenomes</taxon>
        <taxon>ecological metagenomes</taxon>
    </lineage>
</organism>
<keyword evidence="4" id="KW-0472">Membrane</keyword>
<gene>
    <name evidence="7" type="ORF">METZ01_LOCUS23774</name>
</gene>
<evidence type="ECO:0000259" key="5">
    <source>
        <dbReference type="Pfam" id="PF03446"/>
    </source>
</evidence>
<evidence type="ECO:0000259" key="6">
    <source>
        <dbReference type="Pfam" id="PF14833"/>
    </source>
</evidence>
<keyword evidence="2" id="KW-0560">Oxidoreductase</keyword>